<accession>A0AAW7YV30</accession>
<dbReference type="InterPro" id="IPR015421">
    <property type="entry name" value="PyrdxlP-dep_Trfase_major"/>
</dbReference>
<dbReference type="GO" id="GO:0030170">
    <property type="term" value="F:pyridoxal phosphate binding"/>
    <property type="evidence" value="ECO:0007669"/>
    <property type="project" value="InterPro"/>
</dbReference>
<evidence type="ECO:0000256" key="1">
    <source>
        <dbReference type="ARBA" id="ARBA00001933"/>
    </source>
</evidence>
<evidence type="ECO:0000313" key="2">
    <source>
        <dbReference type="EMBL" id="MDO6575345.1"/>
    </source>
</evidence>
<reference evidence="2" key="1">
    <citation type="submission" date="2023-07" db="EMBL/GenBank/DDBJ databases">
        <title>Genome content predicts the carbon catabolic preferences of heterotrophic bacteria.</title>
        <authorList>
            <person name="Gralka M."/>
        </authorList>
    </citation>
    <scope>NUCLEOTIDE SEQUENCE</scope>
    <source>
        <strain evidence="2">E2R20</strain>
    </source>
</reference>
<dbReference type="AlphaFoldDB" id="A0AAW7YV30"/>
<dbReference type="RefSeq" id="WP_303522385.1">
    <property type="nucleotide sequence ID" value="NZ_JAUOQO010000536.1"/>
</dbReference>
<dbReference type="Proteomes" id="UP001170310">
    <property type="component" value="Unassembled WGS sequence"/>
</dbReference>
<dbReference type="InterPro" id="IPR005814">
    <property type="entry name" value="Aminotrans_3"/>
</dbReference>
<gene>
    <name evidence="2" type="ORF">Q4528_14610</name>
</gene>
<comment type="cofactor">
    <cofactor evidence="1">
        <name>pyridoxal 5'-phosphate</name>
        <dbReference type="ChEBI" id="CHEBI:597326"/>
    </cofactor>
</comment>
<dbReference type="GO" id="GO:0042802">
    <property type="term" value="F:identical protein binding"/>
    <property type="evidence" value="ECO:0007669"/>
    <property type="project" value="TreeGrafter"/>
</dbReference>
<dbReference type="InterPro" id="IPR050103">
    <property type="entry name" value="Class-III_PLP-dep_AT"/>
</dbReference>
<organism evidence="2 3">
    <name type="scientific">Staphylococcus pasteuri_A</name>
    <dbReference type="NCBI Taxonomy" id="3062664"/>
    <lineage>
        <taxon>Bacteria</taxon>
        <taxon>Bacillati</taxon>
        <taxon>Bacillota</taxon>
        <taxon>Bacilli</taxon>
        <taxon>Bacillales</taxon>
        <taxon>Staphylococcaceae</taxon>
        <taxon>Staphylococcus</taxon>
    </lineage>
</organism>
<keyword evidence="3" id="KW-1185">Reference proteome</keyword>
<proteinExistence type="predicted"/>
<name>A0AAW7YV30_9STAP</name>
<dbReference type="InterPro" id="IPR015424">
    <property type="entry name" value="PyrdxlP-dep_Trfase"/>
</dbReference>
<sequence length="70" mass="7549">MFKVDIAVQDVAAIIIEPIQGEGGFYPAPKSLLQALRKLCDEHGIVLIVDEIQTGFGRTGKMFACEDAGI</sequence>
<evidence type="ECO:0000313" key="3">
    <source>
        <dbReference type="Proteomes" id="UP001170310"/>
    </source>
</evidence>
<dbReference type="Pfam" id="PF00202">
    <property type="entry name" value="Aminotran_3"/>
    <property type="match status" value="1"/>
</dbReference>
<feature type="non-terminal residue" evidence="2">
    <location>
        <position position="70"/>
    </location>
</feature>
<keyword evidence="2" id="KW-0808">Transferase</keyword>
<protein>
    <submittedName>
        <fullName evidence="2">Aminotransferase class III-fold pyridoxal phosphate-dependent enzyme</fullName>
    </submittedName>
</protein>
<dbReference type="PANTHER" id="PTHR11986">
    <property type="entry name" value="AMINOTRANSFERASE CLASS III"/>
    <property type="match status" value="1"/>
</dbReference>
<keyword evidence="2" id="KW-0032">Aminotransferase</keyword>
<dbReference type="GO" id="GO:0008483">
    <property type="term" value="F:transaminase activity"/>
    <property type="evidence" value="ECO:0007669"/>
    <property type="project" value="UniProtKB-KW"/>
</dbReference>
<dbReference type="EMBL" id="JAUOQO010000536">
    <property type="protein sequence ID" value="MDO6575345.1"/>
    <property type="molecule type" value="Genomic_DNA"/>
</dbReference>
<comment type="caution">
    <text evidence="2">The sequence shown here is derived from an EMBL/GenBank/DDBJ whole genome shotgun (WGS) entry which is preliminary data.</text>
</comment>
<dbReference type="Gene3D" id="3.40.640.10">
    <property type="entry name" value="Type I PLP-dependent aspartate aminotransferase-like (Major domain)"/>
    <property type="match status" value="1"/>
</dbReference>
<dbReference type="SUPFAM" id="SSF53383">
    <property type="entry name" value="PLP-dependent transferases"/>
    <property type="match status" value="1"/>
</dbReference>